<organism evidence="2 3">
    <name type="scientific">Faecalibacter macacae</name>
    <dbReference type="NCBI Taxonomy" id="1859289"/>
    <lineage>
        <taxon>Bacteria</taxon>
        <taxon>Pseudomonadati</taxon>
        <taxon>Bacteroidota</taxon>
        <taxon>Flavobacteriia</taxon>
        <taxon>Flavobacteriales</taxon>
        <taxon>Weeksellaceae</taxon>
        <taxon>Faecalibacter</taxon>
    </lineage>
</organism>
<sequence length="97" mass="10667">MKKMLLASAFALFGTFAMANEKTELQSELKSETVVEVFGCTYSVRTITYNSCGGVLSDVTNNYWFEGNGCEGLFMEVNRNYSGAPCGNPYEESVPGY</sequence>
<dbReference type="RefSeq" id="WP_121933373.1">
    <property type="nucleotide sequence ID" value="NZ_RDOJ01000001.1"/>
</dbReference>
<feature type="signal peptide" evidence="1">
    <location>
        <begin position="1"/>
        <end position="19"/>
    </location>
</feature>
<dbReference type="AlphaFoldDB" id="A0A3L9MQC8"/>
<protein>
    <recommendedName>
        <fullName evidence="4">DUF2282 domain-containing protein</fullName>
    </recommendedName>
</protein>
<reference evidence="2 3" key="1">
    <citation type="submission" date="2018-10" db="EMBL/GenBank/DDBJ databases">
        <authorList>
            <person name="Chen X."/>
        </authorList>
    </citation>
    <scope>NUCLEOTIDE SEQUENCE [LARGE SCALE GENOMIC DNA]</scope>
    <source>
        <strain evidence="2 3">YIM 102668</strain>
    </source>
</reference>
<evidence type="ECO:0008006" key="4">
    <source>
        <dbReference type="Google" id="ProtNLM"/>
    </source>
</evidence>
<name>A0A3L9MQC8_9FLAO</name>
<proteinExistence type="predicted"/>
<dbReference type="Proteomes" id="UP000275348">
    <property type="component" value="Unassembled WGS sequence"/>
</dbReference>
<accession>A0A3L9MQC8</accession>
<keyword evidence="1" id="KW-0732">Signal</keyword>
<evidence type="ECO:0000313" key="2">
    <source>
        <dbReference type="EMBL" id="RLZ12799.1"/>
    </source>
</evidence>
<feature type="chain" id="PRO_5018134979" description="DUF2282 domain-containing protein" evidence="1">
    <location>
        <begin position="20"/>
        <end position="97"/>
    </location>
</feature>
<evidence type="ECO:0000256" key="1">
    <source>
        <dbReference type="SAM" id="SignalP"/>
    </source>
</evidence>
<dbReference type="EMBL" id="RDOJ01000001">
    <property type="protein sequence ID" value="RLZ12799.1"/>
    <property type="molecule type" value="Genomic_DNA"/>
</dbReference>
<evidence type="ECO:0000313" key="3">
    <source>
        <dbReference type="Proteomes" id="UP000275348"/>
    </source>
</evidence>
<keyword evidence="3" id="KW-1185">Reference proteome</keyword>
<comment type="caution">
    <text evidence="2">The sequence shown here is derived from an EMBL/GenBank/DDBJ whole genome shotgun (WGS) entry which is preliminary data.</text>
</comment>
<gene>
    <name evidence="2" type="ORF">EAH69_01195</name>
</gene>